<feature type="region of interest" description="Disordered" evidence="1">
    <location>
        <begin position="545"/>
        <end position="569"/>
    </location>
</feature>
<evidence type="ECO:0000259" key="2">
    <source>
        <dbReference type="PROSITE" id="PS51061"/>
    </source>
</evidence>
<dbReference type="PANTHER" id="PTHR21678:SF0">
    <property type="entry name" value="C3H1-TYPE DOMAIN-CONTAINING PROTEIN"/>
    <property type="match status" value="1"/>
</dbReference>
<keyword evidence="4" id="KW-1185">Reference proteome</keyword>
<evidence type="ECO:0000256" key="1">
    <source>
        <dbReference type="SAM" id="MobiDB-lite"/>
    </source>
</evidence>
<feature type="compositionally biased region" description="Basic and acidic residues" evidence="1">
    <location>
        <begin position="141"/>
        <end position="165"/>
    </location>
</feature>
<protein>
    <recommendedName>
        <fullName evidence="2">R3H domain-containing protein</fullName>
    </recommendedName>
</protein>
<feature type="domain" description="R3H" evidence="2">
    <location>
        <begin position="17"/>
        <end position="85"/>
    </location>
</feature>
<dbReference type="SMART" id="SM00393">
    <property type="entry name" value="R3H"/>
    <property type="match status" value="1"/>
</dbReference>
<dbReference type="EMBL" id="CADCXU010003189">
    <property type="protein sequence ID" value="CAA9995196.1"/>
    <property type="molecule type" value="Genomic_DNA"/>
</dbReference>
<evidence type="ECO:0000313" key="4">
    <source>
        <dbReference type="Proteomes" id="UP000479000"/>
    </source>
</evidence>
<feature type="non-terminal residue" evidence="3">
    <location>
        <position position="569"/>
    </location>
</feature>
<proteinExistence type="predicted"/>
<feature type="region of interest" description="Disordered" evidence="1">
    <location>
        <begin position="95"/>
        <end position="114"/>
    </location>
</feature>
<dbReference type="Proteomes" id="UP000479000">
    <property type="component" value="Unassembled WGS sequence"/>
</dbReference>
<evidence type="ECO:0000313" key="3">
    <source>
        <dbReference type="EMBL" id="CAA9995196.1"/>
    </source>
</evidence>
<sequence length="569" mass="63181">MEQPAPVNLDDLDSNNQDFLKYVKAEILEFLESNKDHSNVIMLFPPFNGYKRMLVHNLVESAFSTLSTFSIGAEPRRRIVICGSTLRKYVLGEDSADKTAKTTPSNRTRTRPTLTSDVLKVISRNLTSQPPAKIRSSNSESRIEKTPRKDLRKTAENQPKSADRPRKTRTTMSYYVPPHMRKTSLSESEPVLKKEKIVDDVDVETPGMSIEEAPSNVDRNDGKPIDETLANLSVYQLASSTVENSKSPTTSSVVPETNSICGKSDLAVDLPEMTSDQPELTSNPHVTLPPSNFHVREDSSVGIDDKILEPSVAMDGCDVNSCQMDTLTSQDEASNKSPCELVAPVSGQLNSAPSESLTSPGQETIQNIPASEWDPLYCGKGPCSYPNVLIPILDRSEMGDIETEVGRVRIVEVKGPPQRVDSTESTDDDTHYVNGSIVEIYDLPDDIRTEELAREFDVYVDRGLRLRWIDRNTALGIFASSRTAEEVLSDEFQSRLKIRPISQGNRLSQEIARHIVLPSSFRPKTCSSIAKRLLSGALGLKVSPEEMAAARKERNARRSTRDQRRNTDT</sequence>
<reference evidence="3 4" key="1">
    <citation type="submission" date="2020-02" db="EMBL/GenBank/DDBJ databases">
        <authorList>
            <person name="Ferguson B K."/>
        </authorList>
    </citation>
    <scope>NUCLEOTIDE SEQUENCE [LARGE SCALE GENOMIC DNA]</scope>
</reference>
<feature type="compositionally biased region" description="Low complexity" evidence="1">
    <location>
        <begin position="102"/>
        <end position="114"/>
    </location>
</feature>
<dbReference type="PANTHER" id="PTHR21678">
    <property type="entry name" value="GROWTH INHIBITION AND DIFFERENTIATION RELATED PROTEIN 88"/>
    <property type="match status" value="1"/>
</dbReference>
<dbReference type="InterPro" id="IPR001374">
    <property type="entry name" value="R3H_dom"/>
</dbReference>
<dbReference type="GO" id="GO:0003676">
    <property type="term" value="F:nucleic acid binding"/>
    <property type="evidence" value="ECO:0007669"/>
    <property type="project" value="UniProtKB-UniRule"/>
</dbReference>
<feature type="region of interest" description="Disordered" evidence="1">
    <location>
        <begin position="125"/>
        <end position="172"/>
    </location>
</feature>
<feature type="compositionally biased region" description="Polar residues" evidence="1">
    <location>
        <begin position="274"/>
        <end position="285"/>
    </location>
</feature>
<dbReference type="InterPro" id="IPR039884">
    <property type="entry name" value="R3HC1/R3HCL"/>
</dbReference>
<dbReference type="Gene3D" id="3.30.1370.50">
    <property type="entry name" value="R3H-like domain"/>
    <property type="match status" value="1"/>
</dbReference>
<dbReference type="Pfam" id="PF01424">
    <property type="entry name" value="R3H"/>
    <property type="match status" value="1"/>
</dbReference>
<organism evidence="3 4">
    <name type="scientific">Nesidiocoris tenuis</name>
    <dbReference type="NCBI Taxonomy" id="355587"/>
    <lineage>
        <taxon>Eukaryota</taxon>
        <taxon>Metazoa</taxon>
        <taxon>Ecdysozoa</taxon>
        <taxon>Arthropoda</taxon>
        <taxon>Hexapoda</taxon>
        <taxon>Insecta</taxon>
        <taxon>Pterygota</taxon>
        <taxon>Neoptera</taxon>
        <taxon>Paraneoptera</taxon>
        <taxon>Hemiptera</taxon>
        <taxon>Heteroptera</taxon>
        <taxon>Panheteroptera</taxon>
        <taxon>Cimicomorpha</taxon>
        <taxon>Miridae</taxon>
        <taxon>Dicyphina</taxon>
        <taxon>Nesidiocoris</taxon>
    </lineage>
</organism>
<dbReference type="Gene3D" id="3.30.70.330">
    <property type="match status" value="1"/>
</dbReference>
<dbReference type="InterPro" id="IPR012677">
    <property type="entry name" value="Nucleotide-bd_a/b_plait_sf"/>
</dbReference>
<dbReference type="OrthoDB" id="5418203at2759"/>
<dbReference type="InterPro" id="IPR036867">
    <property type="entry name" value="R3H_dom_sf"/>
</dbReference>
<accession>A0A6H5G0H0</accession>
<feature type="compositionally biased region" description="Polar residues" evidence="1">
    <location>
        <begin position="125"/>
        <end position="140"/>
    </location>
</feature>
<dbReference type="SUPFAM" id="SSF82708">
    <property type="entry name" value="R3H domain"/>
    <property type="match status" value="1"/>
</dbReference>
<feature type="compositionally biased region" description="Basic and acidic residues" evidence="1">
    <location>
        <begin position="559"/>
        <end position="569"/>
    </location>
</feature>
<dbReference type="PROSITE" id="PS51061">
    <property type="entry name" value="R3H"/>
    <property type="match status" value="1"/>
</dbReference>
<name>A0A6H5G0H0_9HEMI</name>
<feature type="region of interest" description="Disordered" evidence="1">
    <location>
        <begin position="274"/>
        <end position="294"/>
    </location>
</feature>
<gene>
    <name evidence="3" type="ORF">NTEN_LOCUS1987</name>
</gene>
<dbReference type="AlphaFoldDB" id="A0A6H5G0H0"/>